<evidence type="ECO:0000256" key="2">
    <source>
        <dbReference type="ARBA" id="ARBA00022679"/>
    </source>
</evidence>
<dbReference type="Gene3D" id="3.40.50.150">
    <property type="entry name" value="Vaccinia Virus protein VP39"/>
    <property type="match status" value="1"/>
</dbReference>
<proteinExistence type="predicted"/>
<evidence type="ECO:0000256" key="3">
    <source>
        <dbReference type="SAM" id="MobiDB-lite"/>
    </source>
</evidence>
<keyword evidence="1 4" id="KW-0489">Methyltransferase</keyword>
<dbReference type="EMBL" id="ML978711">
    <property type="protein sequence ID" value="KAF2091817.1"/>
    <property type="molecule type" value="Genomic_DNA"/>
</dbReference>
<dbReference type="OrthoDB" id="16816at2759"/>
<reference evidence="4" key="1">
    <citation type="journal article" date="2020" name="Stud. Mycol.">
        <title>101 Dothideomycetes genomes: a test case for predicting lifestyles and emergence of pathogens.</title>
        <authorList>
            <person name="Haridas S."/>
            <person name="Albert R."/>
            <person name="Binder M."/>
            <person name="Bloem J."/>
            <person name="Labutti K."/>
            <person name="Salamov A."/>
            <person name="Andreopoulos B."/>
            <person name="Baker S."/>
            <person name="Barry K."/>
            <person name="Bills G."/>
            <person name="Bluhm B."/>
            <person name="Cannon C."/>
            <person name="Castanera R."/>
            <person name="Culley D."/>
            <person name="Daum C."/>
            <person name="Ezra D."/>
            <person name="Gonzalez J."/>
            <person name="Henrissat B."/>
            <person name="Kuo A."/>
            <person name="Liang C."/>
            <person name="Lipzen A."/>
            <person name="Lutzoni F."/>
            <person name="Magnuson J."/>
            <person name="Mondo S."/>
            <person name="Nolan M."/>
            <person name="Ohm R."/>
            <person name="Pangilinan J."/>
            <person name="Park H.-J."/>
            <person name="Ramirez L."/>
            <person name="Alfaro M."/>
            <person name="Sun H."/>
            <person name="Tritt A."/>
            <person name="Yoshinaga Y."/>
            <person name="Zwiers L.-H."/>
            <person name="Turgeon B."/>
            <person name="Goodwin S."/>
            <person name="Spatafora J."/>
            <person name="Crous P."/>
            <person name="Grigoriev I."/>
        </authorList>
    </citation>
    <scope>NUCLEOTIDE SEQUENCE</scope>
    <source>
        <strain evidence="4">CBS 121410</strain>
    </source>
</reference>
<feature type="compositionally biased region" description="Basic and acidic residues" evidence="3">
    <location>
        <begin position="353"/>
        <end position="362"/>
    </location>
</feature>
<keyword evidence="2" id="KW-0808">Transferase</keyword>
<dbReference type="PANTHER" id="PTHR13090">
    <property type="entry name" value="ARGININE-HYDROXYLASE NDUFAF5, MITOCHONDRIAL"/>
    <property type="match status" value="1"/>
</dbReference>
<dbReference type="GO" id="GO:0032259">
    <property type="term" value="P:methylation"/>
    <property type="evidence" value="ECO:0007669"/>
    <property type="project" value="UniProtKB-KW"/>
</dbReference>
<feature type="region of interest" description="Disordered" evidence="3">
    <location>
        <begin position="339"/>
        <end position="370"/>
    </location>
</feature>
<protein>
    <submittedName>
        <fullName evidence="4">S-adenosyl-L-methionine-dependent methyltransferase</fullName>
    </submittedName>
</protein>
<dbReference type="SUPFAM" id="SSF53335">
    <property type="entry name" value="S-adenosyl-L-methionine-dependent methyltransferases"/>
    <property type="match status" value="1"/>
</dbReference>
<comment type="caution">
    <text evidence="4">The sequence shown here is derived from an EMBL/GenBank/DDBJ whole genome shotgun (WGS) entry which is preliminary data.</text>
</comment>
<dbReference type="InterPro" id="IPR029063">
    <property type="entry name" value="SAM-dependent_MTases_sf"/>
</dbReference>
<dbReference type="InterPro" id="IPR050602">
    <property type="entry name" value="Malonyl-ACP_OMT"/>
</dbReference>
<dbReference type="GO" id="GO:0008168">
    <property type="term" value="F:methyltransferase activity"/>
    <property type="evidence" value="ECO:0007669"/>
    <property type="project" value="UniProtKB-KW"/>
</dbReference>
<keyword evidence="5" id="KW-1185">Reference proteome</keyword>
<accession>A0A9P4I475</accession>
<dbReference type="PANTHER" id="PTHR13090:SF1">
    <property type="entry name" value="ARGININE-HYDROXYLASE NDUFAF5, MITOCHONDRIAL"/>
    <property type="match status" value="1"/>
</dbReference>
<gene>
    <name evidence="4" type="ORF">K490DRAFT_70581</name>
</gene>
<sequence>MSTGSMGMLGRRARLAWAASSGTTRLVPRRSYAVQAPGAPTFDVFNRRTKWLQKERAAANVEQSRKVDYLRDETAFRLCERLLDINRRFERVLDLGANACNIGRILTRPDPDVDSTQPIHEPIATRIGELTAAESSQTLLYRDADLPFNNELKIIRQVLDDEETVPYAPNTFDAVLSSLSLHWINDLPSVLSQINNILKPDAPFLGVMLGGDSLFELRTSLQLAEQDRRGGVSTHTSPLADVRDIGGLLQKAGFKLLTVDVDDIVVDYPSCFALMEDLQAMGESNAVLGREQGPIKRDVLLAAEGIYRALHGNEDAEKTLPATFRLIYMIGWKEGPNQSAPLPRGSGMVSIKDMLEGTKDPQGDGGSGRS</sequence>
<dbReference type="AlphaFoldDB" id="A0A9P4I475"/>
<dbReference type="GO" id="GO:0032981">
    <property type="term" value="P:mitochondrial respiratory chain complex I assembly"/>
    <property type="evidence" value="ECO:0007669"/>
    <property type="project" value="TreeGrafter"/>
</dbReference>
<dbReference type="Pfam" id="PF13489">
    <property type="entry name" value="Methyltransf_23"/>
    <property type="match status" value="1"/>
</dbReference>
<dbReference type="GO" id="GO:0005739">
    <property type="term" value="C:mitochondrion"/>
    <property type="evidence" value="ECO:0007669"/>
    <property type="project" value="TreeGrafter"/>
</dbReference>
<evidence type="ECO:0000256" key="1">
    <source>
        <dbReference type="ARBA" id="ARBA00022603"/>
    </source>
</evidence>
<dbReference type="Proteomes" id="UP000799776">
    <property type="component" value="Unassembled WGS sequence"/>
</dbReference>
<name>A0A9P4I475_9PEZI</name>
<organism evidence="4 5">
    <name type="scientific">Saccharata proteae CBS 121410</name>
    <dbReference type="NCBI Taxonomy" id="1314787"/>
    <lineage>
        <taxon>Eukaryota</taxon>
        <taxon>Fungi</taxon>
        <taxon>Dikarya</taxon>
        <taxon>Ascomycota</taxon>
        <taxon>Pezizomycotina</taxon>
        <taxon>Dothideomycetes</taxon>
        <taxon>Dothideomycetes incertae sedis</taxon>
        <taxon>Botryosphaeriales</taxon>
        <taxon>Saccharataceae</taxon>
        <taxon>Saccharata</taxon>
    </lineage>
</organism>
<evidence type="ECO:0000313" key="4">
    <source>
        <dbReference type="EMBL" id="KAF2091817.1"/>
    </source>
</evidence>
<evidence type="ECO:0000313" key="5">
    <source>
        <dbReference type="Proteomes" id="UP000799776"/>
    </source>
</evidence>